<dbReference type="Proteomes" id="UP000736672">
    <property type="component" value="Unassembled WGS sequence"/>
</dbReference>
<evidence type="ECO:0000256" key="3">
    <source>
        <dbReference type="ARBA" id="ARBA00022777"/>
    </source>
</evidence>
<dbReference type="InterPro" id="IPR008271">
    <property type="entry name" value="Ser/Thr_kinase_AS"/>
</dbReference>
<comment type="catalytic activity">
    <reaction evidence="9">
        <text>L-tyrosyl-[protein] + ATP = O-phospho-L-tyrosyl-[protein] + ADP + H(+)</text>
        <dbReference type="Rhea" id="RHEA:10596"/>
        <dbReference type="Rhea" id="RHEA-COMP:10136"/>
        <dbReference type="Rhea" id="RHEA-COMP:20101"/>
        <dbReference type="ChEBI" id="CHEBI:15378"/>
        <dbReference type="ChEBI" id="CHEBI:30616"/>
        <dbReference type="ChEBI" id="CHEBI:46858"/>
        <dbReference type="ChEBI" id="CHEBI:61978"/>
        <dbReference type="ChEBI" id="CHEBI:456216"/>
        <dbReference type="EC" id="2.7.12.2"/>
    </reaction>
</comment>
<dbReference type="GO" id="GO:0004708">
    <property type="term" value="F:MAP kinase kinase activity"/>
    <property type="evidence" value="ECO:0007669"/>
    <property type="project" value="UniProtKB-EC"/>
</dbReference>
<dbReference type="AlphaFoldDB" id="A0A9P9HD23"/>
<dbReference type="PANTHER" id="PTHR48013">
    <property type="entry name" value="DUAL SPECIFICITY MITOGEN-ACTIVATED PROTEIN KINASE KINASE 5-RELATED"/>
    <property type="match status" value="1"/>
</dbReference>
<feature type="region of interest" description="Disordered" evidence="10">
    <location>
        <begin position="470"/>
        <end position="529"/>
    </location>
</feature>
<dbReference type="InterPro" id="IPR015943">
    <property type="entry name" value="WD40/YVTN_repeat-like_dom_sf"/>
</dbReference>
<evidence type="ECO:0000256" key="9">
    <source>
        <dbReference type="ARBA" id="ARBA00051693"/>
    </source>
</evidence>
<keyword evidence="3 12" id="KW-0418">Kinase</keyword>
<dbReference type="InterPro" id="IPR000719">
    <property type="entry name" value="Prot_kinase_dom"/>
</dbReference>
<accession>A0A9P9HD23</accession>
<dbReference type="Pfam" id="PF00069">
    <property type="entry name" value="Pkinase"/>
    <property type="match status" value="1"/>
</dbReference>
<evidence type="ECO:0000256" key="10">
    <source>
        <dbReference type="SAM" id="MobiDB-lite"/>
    </source>
</evidence>
<evidence type="ECO:0000256" key="2">
    <source>
        <dbReference type="ARBA" id="ARBA00022741"/>
    </source>
</evidence>
<evidence type="ECO:0000256" key="5">
    <source>
        <dbReference type="ARBA" id="ARBA00038035"/>
    </source>
</evidence>
<feature type="compositionally biased region" description="Polar residues" evidence="10">
    <location>
        <begin position="393"/>
        <end position="402"/>
    </location>
</feature>
<feature type="compositionally biased region" description="Basic and acidic residues" evidence="10">
    <location>
        <begin position="482"/>
        <end position="501"/>
    </location>
</feature>
<reference evidence="12" key="1">
    <citation type="journal article" date="2021" name="Nat. Commun.">
        <title>Genetic determinants of endophytism in the Arabidopsis root mycobiome.</title>
        <authorList>
            <person name="Mesny F."/>
            <person name="Miyauchi S."/>
            <person name="Thiergart T."/>
            <person name="Pickel B."/>
            <person name="Atanasova L."/>
            <person name="Karlsson M."/>
            <person name="Huettel B."/>
            <person name="Barry K.W."/>
            <person name="Haridas S."/>
            <person name="Chen C."/>
            <person name="Bauer D."/>
            <person name="Andreopoulos W."/>
            <person name="Pangilinan J."/>
            <person name="LaButti K."/>
            <person name="Riley R."/>
            <person name="Lipzen A."/>
            <person name="Clum A."/>
            <person name="Drula E."/>
            <person name="Henrissat B."/>
            <person name="Kohler A."/>
            <person name="Grigoriev I.V."/>
            <person name="Martin F.M."/>
            <person name="Hacquard S."/>
        </authorList>
    </citation>
    <scope>NUCLEOTIDE SEQUENCE</scope>
    <source>
        <strain evidence="12">FSSC 5 MPI-SDFR-AT-0091</strain>
    </source>
</reference>
<evidence type="ECO:0000313" key="12">
    <source>
        <dbReference type="EMBL" id="KAH7254852.1"/>
    </source>
</evidence>
<keyword evidence="2" id="KW-0547">Nucleotide-binding</keyword>
<keyword evidence="1" id="KW-0808">Transferase</keyword>
<dbReference type="EC" id="2.7.12.2" evidence="6"/>
<evidence type="ECO:0000256" key="1">
    <source>
        <dbReference type="ARBA" id="ARBA00022679"/>
    </source>
</evidence>
<dbReference type="PROSITE" id="PS00108">
    <property type="entry name" value="PROTEIN_KINASE_ST"/>
    <property type="match status" value="1"/>
</dbReference>
<dbReference type="OrthoDB" id="10252171at2759"/>
<evidence type="ECO:0000256" key="6">
    <source>
        <dbReference type="ARBA" id="ARBA00038999"/>
    </source>
</evidence>
<feature type="domain" description="Protein kinase" evidence="11">
    <location>
        <begin position="75"/>
        <end position="352"/>
    </location>
</feature>
<dbReference type="Gene3D" id="1.10.510.10">
    <property type="entry name" value="Transferase(Phosphotransferase) domain 1"/>
    <property type="match status" value="1"/>
</dbReference>
<gene>
    <name evidence="12" type="ORF">B0J15DRAFT_494928</name>
</gene>
<dbReference type="GO" id="GO:0005524">
    <property type="term" value="F:ATP binding"/>
    <property type="evidence" value="ECO:0007669"/>
    <property type="project" value="UniProtKB-KW"/>
</dbReference>
<name>A0A9P9HD23_FUSSL</name>
<dbReference type="InterPro" id="IPR011009">
    <property type="entry name" value="Kinase-like_dom_sf"/>
</dbReference>
<feature type="region of interest" description="Disordered" evidence="10">
    <location>
        <begin position="366"/>
        <end position="454"/>
    </location>
</feature>
<dbReference type="EMBL" id="JAGTJS010000010">
    <property type="protein sequence ID" value="KAH7254852.1"/>
    <property type="molecule type" value="Genomic_DNA"/>
</dbReference>
<organism evidence="12 13">
    <name type="scientific">Fusarium solani</name>
    <name type="common">Filamentous fungus</name>
    <dbReference type="NCBI Taxonomy" id="169388"/>
    <lineage>
        <taxon>Eukaryota</taxon>
        <taxon>Fungi</taxon>
        <taxon>Dikarya</taxon>
        <taxon>Ascomycota</taxon>
        <taxon>Pezizomycotina</taxon>
        <taxon>Sordariomycetes</taxon>
        <taxon>Hypocreomycetidae</taxon>
        <taxon>Hypocreales</taxon>
        <taxon>Nectriaceae</taxon>
        <taxon>Fusarium</taxon>
        <taxon>Fusarium solani species complex</taxon>
    </lineage>
</organism>
<sequence>MWPESRLACQLSPSLGQPHPNLQTHHLLGMDDSLPDLVRDWELDTKFVSNKQTIHTTYVSDPARGRWRRAEEEVWDQTSMLGRGSFGVVSLQKCVSGPNSGKVRAVKEIQVTLDRSLDKFLSREISAIVKFSHKRFRECFVPSFGWYRGQESIFITMEYLPLGDLQSYLNNPLPESEARTITEQTLQGIDFMHRSKIAHRDLKPKNILVQHKGPNWWVKISDFGCSKQSGSTSLRTIIGTEPYLAPELQNIFAPSDKEDLEDEDDMDLPEAAGYSLAVDMWALGAVTFRVVTGQVPFPSPVGRKLSRYVAHGGPFPPNELLSSECRGFIVSVMSRSPRERPSAAKALTDPWIVCRCAPEDVGLVPGPEIAANLENGEGTRTESPRTAFKEASGTWSTVTHSSPPQPKPVPDELQSTRIKSPDVNEASGTWSTVQQSYSLSPKLPSDMSQSPHPTHLESLHVNEASGKWSTIQQSLSLQPKPLSDESQRTESTHLTRPKSQDANEASGSQYTIPQHRPPLPKSLPEGLETMKPGRLQVSDLGDASGSGSTAPRLPAELALLEPIQIRPLDWKKSFTRIFPFKLTSALKTRKPENYWKDKGFGGPPLECVFSVDGRWLVSVGMYGNYGGEVFCLWKRSERGRFEQTGAYYSTSHSGRVKMALSSTAKHLVVAQNTDQTNMHQKYVSSWEFGHGGVLRLVSGFRDSHQRYADSWAISANTHRLFGATNTHKLRDPWTITISKPDSQGHLEILGSKKFAMTVVDIACSPYGNQFVAFHSNMCTVFRSEHAEGHEIYLWEPPWSAALDAGLKKRFSAFSPDGRWFIVSDDRAFRLFEGYETGRWEFRHEGVFESQAVVFSPDSKSFALGSLNGTISNWRLDDSDSFLEHKTLRLPMESQLRSLTFSPCGQFLATTTENEFDVWEMW</sequence>
<feature type="compositionally biased region" description="Polar residues" evidence="10">
    <location>
        <begin position="426"/>
        <end position="439"/>
    </location>
</feature>
<evidence type="ECO:0000256" key="8">
    <source>
        <dbReference type="ARBA" id="ARBA00049299"/>
    </source>
</evidence>
<dbReference type="SMART" id="SM00220">
    <property type="entry name" value="S_TKc"/>
    <property type="match status" value="1"/>
</dbReference>
<keyword evidence="13" id="KW-1185">Reference proteome</keyword>
<dbReference type="SUPFAM" id="SSF56112">
    <property type="entry name" value="Protein kinase-like (PK-like)"/>
    <property type="match status" value="1"/>
</dbReference>
<dbReference type="Gene3D" id="2.130.10.10">
    <property type="entry name" value="YVTN repeat-like/Quinoprotein amine dehydrogenase"/>
    <property type="match status" value="1"/>
</dbReference>
<comment type="similarity">
    <text evidence="5">Belongs to the protein kinase superfamily. STE Ser/Thr protein kinase family. MAP kinase kinase subfamily.</text>
</comment>
<evidence type="ECO:0000256" key="7">
    <source>
        <dbReference type="ARBA" id="ARBA00049014"/>
    </source>
</evidence>
<evidence type="ECO:0000259" key="11">
    <source>
        <dbReference type="PROSITE" id="PS50011"/>
    </source>
</evidence>
<comment type="catalytic activity">
    <reaction evidence="8">
        <text>L-threonyl-[protein] + ATP = O-phospho-L-threonyl-[protein] + ADP + H(+)</text>
        <dbReference type="Rhea" id="RHEA:46608"/>
        <dbReference type="Rhea" id="RHEA-COMP:11060"/>
        <dbReference type="Rhea" id="RHEA-COMP:11605"/>
        <dbReference type="ChEBI" id="CHEBI:15378"/>
        <dbReference type="ChEBI" id="CHEBI:30013"/>
        <dbReference type="ChEBI" id="CHEBI:30616"/>
        <dbReference type="ChEBI" id="CHEBI:61977"/>
        <dbReference type="ChEBI" id="CHEBI:456216"/>
        <dbReference type="EC" id="2.7.12.2"/>
    </reaction>
</comment>
<protein>
    <recommendedName>
        <fullName evidence="6">mitogen-activated protein kinase kinase</fullName>
        <ecNumber evidence="6">2.7.12.2</ecNumber>
    </recommendedName>
</protein>
<dbReference type="PANTHER" id="PTHR48013:SF9">
    <property type="entry name" value="DUAL SPECIFICITY MITOGEN-ACTIVATED PROTEIN KINASE KINASE 5"/>
    <property type="match status" value="1"/>
</dbReference>
<evidence type="ECO:0000256" key="4">
    <source>
        <dbReference type="ARBA" id="ARBA00022840"/>
    </source>
</evidence>
<dbReference type="SUPFAM" id="SSF50998">
    <property type="entry name" value="Quinoprotein alcohol dehydrogenase-like"/>
    <property type="match status" value="1"/>
</dbReference>
<proteinExistence type="inferred from homology"/>
<feature type="compositionally biased region" description="Polar residues" evidence="10">
    <location>
        <begin position="502"/>
        <end position="512"/>
    </location>
</feature>
<keyword evidence="4" id="KW-0067">ATP-binding</keyword>
<dbReference type="PROSITE" id="PS50011">
    <property type="entry name" value="PROTEIN_KINASE_DOM"/>
    <property type="match status" value="1"/>
</dbReference>
<dbReference type="InterPro" id="IPR011047">
    <property type="entry name" value="Quinoprotein_ADH-like_sf"/>
</dbReference>
<comment type="caution">
    <text evidence="12">The sequence shown here is derived from an EMBL/GenBank/DDBJ whole genome shotgun (WGS) entry which is preliminary data.</text>
</comment>
<comment type="catalytic activity">
    <reaction evidence="7">
        <text>L-seryl-[protein] + ATP = O-phospho-L-seryl-[protein] + ADP + H(+)</text>
        <dbReference type="Rhea" id="RHEA:17989"/>
        <dbReference type="Rhea" id="RHEA-COMP:9863"/>
        <dbReference type="Rhea" id="RHEA-COMP:11604"/>
        <dbReference type="ChEBI" id="CHEBI:15378"/>
        <dbReference type="ChEBI" id="CHEBI:29999"/>
        <dbReference type="ChEBI" id="CHEBI:30616"/>
        <dbReference type="ChEBI" id="CHEBI:83421"/>
        <dbReference type="ChEBI" id="CHEBI:456216"/>
        <dbReference type="EC" id="2.7.12.2"/>
    </reaction>
</comment>
<evidence type="ECO:0000313" key="13">
    <source>
        <dbReference type="Proteomes" id="UP000736672"/>
    </source>
</evidence>